<dbReference type="OrthoDB" id="396512at2"/>
<proteinExistence type="predicted"/>
<protein>
    <submittedName>
        <fullName evidence="1">Uncharacterized protein</fullName>
    </submittedName>
</protein>
<comment type="caution">
    <text evidence="1">The sequence shown here is derived from an EMBL/GenBank/DDBJ whole genome shotgun (WGS) entry which is preliminary data.</text>
</comment>
<dbReference type="AlphaFoldDB" id="A0A3S1CHQ4"/>
<accession>A0A3S1CHQ4</accession>
<keyword evidence="2" id="KW-1185">Reference proteome</keyword>
<organism evidence="1 2">
    <name type="scientific">Dulcicalothrix desertica PCC 7102</name>
    <dbReference type="NCBI Taxonomy" id="232991"/>
    <lineage>
        <taxon>Bacteria</taxon>
        <taxon>Bacillati</taxon>
        <taxon>Cyanobacteriota</taxon>
        <taxon>Cyanophyceae</taxon>
        <taxon>Nostocales</taxon>
        <taxon>Calotrichaceae</taxon>
        <taxon>Dulcicalothrix</taxon>
    </lineage>
</organism>
<name>A0A3S1CHQ4_9CYAN</name>
<sequence>MLYESWLISQQTNTCLYNYHQEQLQAYIAWVANELFTLPARFFLKPPNARKLKIFVNKFTKKPVADKFGRW</sequence>
<reference evidence="1" key="1">
    <citation type="submission" date="2018-12" db="EMBL/GenBank/DDBJ databases">
        <authorList>
            <person name="Will S."/>
            <person name="Neumann-Schaal M."/>
            <person name="Henke P."/>
        </authorList>
    </citation>
    <scope>NUCLEOTIDE SEQUENCE</scope>
    <source>
        <strain evidence="1">PCC 7102</strain>
    </source>
</reference>
<dbReference type="EMBL" id="RSCL01000015">
    <property type="protein sequence ID" value="RUT02867.1"/>
    <property type="molecule type" value="Genomic_DNA"/>
</dbReference>
<gene>
    <name evidence="1" type="ORF">DSM106972_057870</name>
</gene>
<evidence type="ECO:0000313" key="2">
    <source>
        <dbReference type="Proteomes" id="UP000271624"/>
    </source>
</evidence>
<dbReference type="Proteomes" id="UP000271624">
    <property type="component" value="Unassembled WGS sequence"/>
</dbReference>
<evidence type="ECO:0000313" key="1">
    <source>
        <dbReference type="EMBL" id="RUT02867.1"/>
    </source>
</evidence>
<reference evidence="1" key="2">
    <citation type="journal article" date="2019" name="Genome Biol. Evol.">
        <title>Day and night: Metabolic profiles and evolutionary relationships of six axenic non-marine cyanobacteria.</title>
        <authorList>
            <person name="Will S.E."/>
            <person name="Henke P."/>
            <person name="Boedeker C."/>
            <person name="Huang S."/>
            <person name="Brinkmann H."/>
            <person name="Rohde M."/>
            <person name="Jarek M."/>
            <person name="Friedl T."/>
            <person name="Seufert S."/>
            <person name="Schumacher M."/>
            <person name="Overmann J."/>
            <person name="Neumann-Schaal M."/>
            <person name="Petersen J."/>
        </authorList>
    </citation>
    <scope>NUCLEOTIDE SEQUENCE [LARGE SCALE GENOMIC DNA]</scope>
    <source>
        <strain evidence="1">PCC 7102</strain>
    </source>
</reference>
<dbReference type="RefSeq" id="WP_127084038.1">
    <property type="nucleotide sequence ID" value="NZ_RSCL01000015.1"/>
</dbReference>